<proteinExistence type="predicted"/>
<evidence type="ECO:0000313" key="2">
    <source>
        <dbReference type="EMBL" id="MFC0626273.1"/>
    </source>
</evidence>
<feature type="chain" id="PRO_5046319648" evidence="1">
    <location>
        <begin position="29"/>
        <end position="239"/>
    </location>
</feature>
<dbReference type="InterPro" id="IPR036514">
    <property type="entry name" value="SGNH_hydro_sf"/>
</dbReference>
<gene>
    <name evidence="2" type="ORF">ACFFGN_19495</name>
</gene>
<dbReference type="SUPFAM" id="SSF52266">
    <property type="entry name" value="SGNH hydrolase"/>
    <property type="match status" value="1"/>
</dbReference>
<dbReference type="GO" id="GO:0016787">
    <property type="term" value="F:hydrolase activity"/>
    <property type="evidence" value="ECO:0007669"/>
    <property type="project" value="UniProtKB-KW"/>
</dbReference>
<evidence type="ECO:0000313" key="3">
    <source>
        <dbReference type="Proteomes" id="UP001589890"/>
    </source>
</evidence>
<comment type="caution">
    <text evidence="2">The sequence shown here is derived from an EMBL/GenBank/DDBJ whole genome shotgun (WGS) entry which is preliminary data.</text>
</comment>
<dbReference type="Proteomes" id="UP001589890">
    <property type="component" value="Unassembled WGS sequence"/>
</dbReference>
<dbReference type="RefSeq" id="WP_380049554.1">
    <property type="nucleotide sequence ID" value="NZ_JBHLTC010000023.1"/>
</dbReference>
<name>A0ABV6QNS7_9ACTN</name>
<dbReference type="Gene3D" id="3.40.50.1110">
    <property type="entry name" value="SGNH hydrolase"/>
    <property type="match status" value="1"/>
</dbReference>
<keyword evidence="3" id="KW-1185">Reference proteome</keyword>
<accession>A0ABV6QNS7</accession>
<feature type="signal peptide" evidence="1">
    <location>
        <begin position="1"/>
        <end position="28"/>
    </location>
</feature>
<keyword evidence="1" id="KW-0732">Signal</keyword>
<reference evidence="2 3" key="1">
    <citation type="submission" date="2024-09" db="EMBL/GenBank/DDBJ databases">
        <authorList>
            <person name="Sun Q."/>
            <person name="Mori K."/>
        </authorList>
    </citation>
    <scope>NUCLEOTIDE SEQUENCE [LARGE SCALE GENOMIC DNA]</scope>
    <source>
        <strain evidence="2 3">CGMCC 1.15906</strain>
    </source>
</reference>
<evidence type="ECO:0000256" key="1">
    <source>
        <dbReference type="SAM" id="SignalP"/>
    </source>
</evidence>
<dbReference type="EMBL" id="JBHLTC010000023">
    <property type="protein sequence ID" value="MFC0626273.1"/>
    <property type="molecule type" value="Genomic_DNA"/>
</dbReference>
<sequence>MNKGSIRMALTGALTLALATGLMGPAGARNTAIDFGSGSIGDWTSQANGTIGDVTVSDGDPVADVFIVGDSLTTLGRSDIIAAVNAEGRSAAVNYWSGRPTAPAVNWVLSLTTKPKILVMATGTNDIFDPSVMSAQITRLLAGLPSTTKVLWVDTHASRWARPADVQVADQRNSGWVNVQIHDKMGPAQVIPWSMWLQYRGPAYITHYLSDGVHPKAGTGTAFWAEVIMKSLRPLLAQL</sequence>
<keyword evidence="2" id="KW-0378">Hydrolase</keyword>
<organism evidence="2 3">
    <name type="scientific">Kribbella deserti</name>
    <dbReference type="NCBI Taxonomy" id="1926257"/>
    <lineage>
        <taxon>Bacteria</taxon>
        <taxon>Bacillati</taxon>
        <taxon>Actinomycetota</taxon>
        <taxon>Actinomycetes</taxon>
        <taxon>Propionibacteriales</taxon>
        <taxon>Kribbellaceae</taxon>
        <taxon>Kribbella</taxon>
    </lineage>
</organism>
<dbReference type="CDD" id="cd00229">
    <property type="entry name" value="SGNH_hydrolase"/>
    <property type="match status" value="1"/>
</dbReference>
<protein>
    <submittedName>
        <fullName evidence="2">SGNH/GDSL hydrolase family protein</fullName>
    </submittedName>
</protein>